<evidence type="ECO:0000313" key="2">
    <source>
        <dbReference type="EMBL" id="JAT49973.1"/>
    </source>
</evidence>
<sequence>PLPRLLPCRHCSFPSSVLPSHLHTHREEHSDGVRIPRRGCEEGARESPAEEGADQGEDRRRLVPVGRRDRDQEREKREERPGRRRPLLLLLRVARHVERLHFGRQLGWLRHTEQEQNRLFRVSRLAFTTFRRVYSNLKSSVNRGREFGF</sequence>
<name>A0A1D1Y5Q2_9ARAE</name>
<feature type="region of interest" description="Disordered" evidence="1">
    <location>
        <begin position="16"/>
        <end position="81"/>
    </location>
</feature>
<organism evidence="2">
    <name type="scientific">Anthurium amnicola</name>
    <dbReference type="NCBI Taxonomy" id="1678845"/>
    <lineage>
        <taxon>Eukaryota</taxon>
        <taxon>Viridiplantae</taxon>
        <taxon>Streptophyta</taxon>
        <taxon>Embryophyta</taxon>
        <taxon>Tracheophyta</taxon>
        <taxon>Spermatophyta</taxon>
        <taxon>Magnoliopsida</taxon>
        <taxon>Liliopsida</taxon>
        <taxon>Araceae</taxon>
        <taxon>Pothoideae</taxon>
        <taxon>Potheae</taxon>
        <taxon>Anthurium</taxon>
    </lineage>
</organism>
<dbReference type="AlphaFoldDB" id="A0A1D1Y5Q2"/>
<accession>A0A1D1Y5Q2</accession>
<reference evidence="2" key="1">
    <citation type="submission" date="2015-07" db="EMBL/GenBank/DDBJ databases">
        <title>Transcriptome Assembly of Anthurium amnicola.</title>
        <authorList>
            <person name="Suzuki J."/>
        </authorList>
    </citation>
    <scope>NUCLEOTIDE SEQUENCE</scope>
</reference>
<feature type="non-terminal residue" evidence="2">
    <location>
        <position position="1"/>
    </location>
</feature>
<feature type="compositionally biased region" description="Basic and acidic residues" evidence="1">
    <location>
        <begin position="56"/>
        <end position="81"/>
    </location>
</feature>
<feature type="compositionally biased region" description="Basic and acidic residues" evidence="1">
    <location>
        <begin position="25"/>
        <end position="48"/>
    </location>
</feature>
<dbReference type="EMBL" id="GDJX01017963">
    <property type="protein sequence ID" value="JAT49973.1"/>
    <property type="molecule type" value="Transcribed_RNA"/>
</dbReference>
<proteinExistence type="predicted"/>
<protein>
    <submittedName>
        <fullName evidence="2">DNA replication licensing factor mcm5-B</fullName>
    </submittedName>
</protein>
<gene>
    <name evidence="2" type="primary">mcm5-b_0</name>
    <name evidence="2" type="ORF">g.74047</name>
</gene>
<evidence type="ECO:0000256" key="1">
    <source>
        <dbReference type="SAM" id="MobiDB-lite"/>
    </source>
</evidence>